<sequence length="47" mass="5605">VNKTKMKKLIKLIEEKILREKMTLKKSIKYILELKLEIKGFKNSGEK</sequence>
<dbReference type="EMBL" id="BARS01030333">
    <property type="protein sequence ID" value="GAG20587.1"/>
    <property type="molecule type" value="Genomic_DNA"/>
</dbReference>
<protein>
    <submittedName>
        <fullName evidence="1">Uncharacterized protein</fullName>
    </submittedName>
</protein>
<evidence type="ECO:0000313" key="1">
    <source>
        <dbReference type="EMBL" id="GAG20587.1"/>
    </source>
</evidence>
<comment type="caution">
    <text evidence="1">The sequence shown here is derived from an EMBL/GenBank/DDBJ whole genome shotgun (WGS) entry which is preliminary data.</text>
</comment>
<feature type="non-terminal residue" evidence="1">
    <location>
        <position position="1"/>
    </location>
</feature>
<reference evidence="1" key="1">
    <citation type="journal article" date="2014" name="Front. Microbiol.">
        <title>High frequency of phylogenetically diverse reductive dehalogenase-homologous genes in deep subseafloor sedimentary metagenomes.</title>
        <authorList>
            <person name="Kawai M."/>
            <person name="Futagami T."/>
            <person name="Toyoda A."/>
            <person name="Takaki Y."/>
            <person name="Nishi S."/>
            <person name="Hori S."/>
            <person name="Arai W."/>
            <person name="Tsubouchi T."/>
            <person name="Morono Y."/>
            <person name="Uchiyama I."/>
            <person name="Ito T."/>
            <person name="Fujiyama A."/>
            <person name="Inagaki F."/>
            <person name="Takami H."/>
        </authorList>
    </citation>
    <scope>NUCLEOTIDE SEQUENCE</scope>
    <source>
        <strain evidence="1">Expedition CK06-06</strain>
    </source>
</reference>
<name>X0WBK0_9ZZZZ</name>
<gene>
    <name evidence="1" type="ORF">S01H1_47312</name>
</gene>
<dbReference type="AlphaFoldDB" id="X0WBK0"/>
<accession>X0WBK0</accession>
<organism evidence="1">
    <name type="scientific">marine sediment metagenome</name>
    <dbReference type="NCBI Taxonomy" id="412755"/>
    <lineage>
        <taxon>unclassified sequences</taxon>
        <taxon>metagenomes</taxon>
        <taxon>ecological metagenomes</taxon>
    </lineage>
</organism>
<proteinExistence type="predicted"/>